<dbReference type="InterPro" id="IPR002110">
    <property type="entry name" value="Ankyrin_rpt"/>
</dbReference>
<evidence type="ECO:0000313" key="5">
    <source>
        <dbReference type="EMBL" id="KAJ5519855.1"/>
    </source>
</evidence>
<dbReference type="PROSITE" id="PS50088">
    <property type="entry name" value="ANK_REPEAT"/>
    <property type="match status" value="1"/>
</dbReference>
<dbReference type="EMBL" id="JAPWDS010000001">
    <property type="protein sequence ID" value="KAJ5519855.1"/>
    <property type="molecule type" value="Genomic_DNA"/>
</dbReference>
<evidence type="ECO:0000256" key="4">
    <source>
        <dbReference type="SAM" id="MobiDB-lite"/>
    </source>
</evidence>
<dbReference type="Gene3D" id="1.25.40.20">
    <property type="entry name" value="Ankyrin repeat-containing domain"/>
    <property type="match status" value="1"/>
</dbReference>
<dbReference type="OrthoDB" id="426293at2759"/>
<gene>
    <name evidence="5" type="ORF">N7463_000308</name>
</gene>
<evidence type="ECO:0000313" key="6">
    <source>
        <dbReference type="Proteomes" id="UP001149954"/>
    </source>
</evidence>
<accession>A0A9W9Y407</accession>
<dbReference type="Proteomes" id="UP001149954">
    <property type="component" value="Unassembled WGS sequence"/>
</dbReference>
<reference evidence="5" key="2">
    <citation type="journal article" date="2023" name="IMA Fungus">
        <title>Comparative genomic study of the Penicillium genus elucidates a diverse pangenome and 15 lateral gene transfer events.</title>
        <authorList>
            <person name="Petersen C."/>
            <person name="Sorensen T."/>
            <person name="Nielsen M.R."/>
            <person name="Sondergaard T.E."/>
            <person name="Sorensen J.L."/>
            <person name="Fitzpatrick D.A."/>
            <person name="Frisvad J.C."/>
            <person name="Nielsen K.L."/>
        </authorList>
    </citation>
    <scope>NUCLEOTIDE SEQUENCE</scope>
    <source>
        <strain evidence="5">IBT 29495</strain>
    </source>
</reference>
<dbReference type="PANTHER" id="PTHR24171:SF8">
    <property type="entry name" value="BRCA1-ASSOCIATED RING DOMAIN PROTEIN 1"/>
    <property type="match status" value="1"/>
</dbReference>
<organism evidence="5 6">
    <name type="scientific">Penicillium fimorum</name>
    <dbReference type="NCBI Taxonomy" id="1882269"/>
    <lineage>
        <taxon>Eukaryota</taxon>
        <taxon>Fungi</taxon>
        <taxon>Dikarya</taxon>
        <taxon>Ascomycota</taxon>
        <taxon>Pezizomycotina</taxon>
        <taxon>Eurotiomycetes</taxon>
        <taxon>Eurotiomycetidae</taxon>
        <taxon>Eurotiales</taxon>
        <taxon>Aspergillaceae</taxon>
        <taxon>Penicillium</taxon>
    </lineage>
</organism>
<dbReference type="SUPFAM" id="SSF48403">
    <property type="entry name" value="Ankyrin repeat"/>
    <property type="match status" value="1"/>
</dbReference>
<keyword evidence="2 3" id="KW-0040">ANK repeat</keyword>
<protein>
    <recommendedName>
        <fullName evidence="7">Ankyrin repeat-containing domain</fullName>
    </recommendedName>
</protein>
<evidence type="ECO:0000256" key="3">
    <source>
        <dbReference type="PROSITE-ProRule" id="PRU00023"/>
    </source>
</evidence>
<feature type="region of interest" description="Disordered" evidence="4">
    <location>
        <begin position="79"/>
        <end position="98"/>
    </location>
</feature>
<name>A0A9W9Y407_9EURO</name>
<reference evidence="5" key="1">
    <citation type="submission" date="2022-12" db="EMBL/GenBank/DDBJ databases">
        <authorList>
            <person name="Petersen C."/>
        </authorList>
    </citation>
    <scope>NUCLEOTIDE SEQUENCE</scope>
    <source>
        <strain evidence="5">IBT 29495</strain>
    </source>
</reference>
<dbReference type="PROSITE" id="PS50297">
    <property type="entry name" value="ANK_REP_REGION"/>
    <property type="match status" value="1"/>
</dbReference>
<evidence type="ECO:0000256" key="2">
    <source>
        <dbReference type="ARBA" id="ARBA00023043"/>
    </source>
</evidence>
<comment type="caution">
    <text evidence="5">The sequence shown here is derived from an EMBL/GenBank/DDBJ whole genome shotgun (WGS) entry which is preliminary data.</text>
</comment>
<dbReference type="InterPro" id="IPR036770">
    <property type="entry name" value="Ankyrin_rpt-contain_sf"/>
</dbReference>
<feature type="repeat" description="ANK" evidence="3">
    <location>
        <begin position="52"/>
        <end position="78"/>
    </location>
</feature>
<dbReference type="AlphaFoldDB" id="A0A9W9Y407"/>
<keyword evidence="6" id="KW-1185">Reference proteome</keyword>
<evidence type="ECO:0000256" key="1">
    <source>
        <dbReference type="ARBA" id="ARBA00022737"/>
    </source>
</evidence>
<evidence type="ECO:0008006" key="7">
    <source>
        <dbReference type="Google" id="ProtNLM"/>
    </source>
</evidence>
<dbReference type="GO" id="GO:0004842">
    <property type="term" value="F:ubiquitin-protein transferase activity"/>
    <property type="evidence" value="ECO:0007669"/>
    <property type="project" value="TreeGrafter"/>
</dbReference>
<dbReference type="GO" id="GO:0085020">
    <property type="term" value="P:protein K6-linked ubiquitination"/>
    <property type="evidence" value="ECO:0007669"/>
    <property type="project" value="TreeGrafter"/>
</dbReference>
<dbReference type="PANTHER" id="PTHR24171">
    <property type="entry name" value="ANKYRIN REPEAT DOMAIN-CONTAINING PROTEIN 39-RELATED"/>
    <property type="match status" value="1"/>
</dbReference>
<keyword evidence="1" id="KW-0677">Repeat</keyword>
<proteinExistence type="predicted"/>
<sequence length="98" mass="10464">MEATARITIQHEAHVGNTTILGRVQGLRGCYAVVNLLLETGHVNADSKISSHGETPLLAAARHGHEAVVKRLLETGRDSRDWTPLSSASSRCHEGGEG</sequence>
<dbReference type="SMART" id="SM00248">
    <property type="entry name" value="ANK"/>
    <property type="match status" value="1"/>
</dbReference>
<dbReference type="Pfam" id="PF12796">
    <property type="entry name" value="Ank_2"/>
    <property type="match status" value="1"/>
</dbReference>